<dbReference type="RefSeq" id="WP_310966395.1">
    <property type="nucleotide sequence ID" value="NZ_JAVMBO010000016.1"/>
</dbReference>
<evidence type="ECO:0000313" key="1">
    <source>
        <dbReference type="EMBL" id="MDS1310755.1"/>
    </source>
</evidence>
<comment type="caution">
    <text evidence="1">The sequence shown here is derived from an EMBL/GenBank/DDBJ whole genome shotgun (WGS) entry which is preliminary data.</text>
</comment>
<dbReference type="PANTHER" id="PTHR38009">
    <property type="entry name" value="CONSERVED HYPOTHETICAL PHAGE TAIL PROTEIN"/>
    <property type="match status" value="1"/>
</dbReference>
<reference evidence="1" key="1">
    <citation type="submission" date="2023-09" db="EMBL/GenBank/DDBJ databases">
        <title>Marinobacter sediminicola sp. nov. and Marinobacter maritimum sp. nov., isolated from marine sediment.</title>
        <authorList>
            <person name="An J."/>
        </authorList>
    </citation>
    <scope>NUCLEOTIDE SEQUENCE</scope>
    <source>
        <strain evidence="1">F60267</strain>
    </source>
</reference>
<dbReference type="NCBIfam" id="TIGR02241">
    <property type="entry name" value="conserved hypothetical phage tail region protein"/>
    <property type="match status" value="1"/>
</dbReference>
<name>A0ABU2HKC3_9GAMM</name>
<keyword evidence="2" id="KW-1185">Reference proteome</keyword>
<gene>
    <name evidence="1" type="ORF">RKA07_11710</name>
</gene>
<dbReference type="InterPro" id="IPR011747">
    <property type="entry name" value="CHP02241"/>
</dbReference>
<dbReference type="Proteomes" id="UP001267407">
    <property type="component" value="Unassembled WGS sequence"/>
</dbReference>
<accession>A0ABU2HKC3</accession>
<proteinExistence type="predicted"/>
<dbReference type="EMBL" id="JAVMBO010000016">
    <property type="protein sequence ID" value="MDS1310755.1"/>
    <property type="molecule type" value="Genomic_DNA"/>
</dbReference>
<protein>
    <submittedName>
        <fullName evidence="1">Phage tail protein</fullName>
    </submittedName>
</protein>
<evidence type="ECO:0000313" key="2">
    <source>
        <dbReference type="Proteomes" id="UP001267407"/>
    </source>
</evidence>
<dbReference type="InterPro" id="IPR010667">
    <property type="entry name" value="Phage_T4_Gp19"/>
</dbReference>
<sequence>MAQYRETPYGVFNYLVDLSDSDAGETEIAGGFSEVSGLNMEVTVAEYRAGNHKSNYVTKVPAIHKSGDITLKRGVIGAENLYNWLDQVRSGDVTAKRNVVIKLMSENHGELAVQWKLINAMPIKWTGPTLTAKGGSDVAIEELVLAVEHITQD</sequence>
<dbReference type="Pfam" id="PF06841">
    <property type="entry name" value="Phage_T4_gp19"/>
    <property type="match status" value="1"/>
</dbReference>
<organism evidence="1 2">
    <name type="scientific">Marinobacter xiaoshiensis</name>
    <dbReference type="NCBI Taxonomy" id="3073652"/>
    <lineage>
        <taxon>Bacteria</taxon>
        <taxon>Pseudomonadati</taxon>
        <taxon>Pseudomonadota</taxon>
        <taxon>Gammaproteobacteria</taxon>
        <taxon>Pseudomonadales</taxon>
        <taxon>Marinobacteraceae</taxon>
        <taxon>Marinobacter</taxon>
    </lineage>
</organism>
<dbReference type="PANTHER" id="PTHR38009:SF1">
    <property type="entry name" value="CONSERVED HYPOTHETICAL PHAGE TAIL PROTEIN"/>
    <property type="match status" value="1"/>
</dbReference>